<dbReference type="EMBL" id="MU865335">
    <property type="protein sequence ID" value="KAK4227119.1"/>
    <property type="molecule type" value="Genomic_DNA"/>
</dbReference>
<feature type="binding site" evidence="13">
    <location>
        <position position="262"/>
    </location>
    <ligand>
        <name>Fe cation</name>
        <dbReference type="ChEBI" id="CHEBI:24875"/>
        <label>1</label>
    </ligand>
</feature>
<accession>A0AAN7H462</accession>
<feature type="binding site" evidence="13">
    <location>
        <position position="154"/>
    </location>
    <ligand>
        <name>Fe cation</name>
        <dbReference type="ChEBI" id="CHEBI:24875"/>
        <label>1</label>
    </ligand>
</feature>
<evidence type="ECO:0000256" key="7">
    <source>
        <dbReference type="ARBA" id="ARBA00022982"/>
    </source>
</evidence>
<dbReference type="PANTHER" id="PTHR31803:SF3">
    <property type="entry name" value="ALTERNATIVE OXIDASE"/>
    <property type="match status" value="1"/>
</dbReference>
<keyword evidence="5 14" id="KW-0812">Transmembrane</keyword>
<protein>
    <recommendedName>
        <fullName evidence="14">Alternative oxidase</fullName>
        <ecNumber evidence="14">1.-.-.-</ecNumber>
    </recommendedName>
</protein>
<dbReference type="PANTHER" id="PTHR31803">
    <property type="entry name" value="ALTERNATIVE OXIDASE"/>
    <property type="match status" value="1"/>
</dbReference>
<comment type="caution">
    <text evidence="15">The sequence shown here is derived from an EMBL/GenBank/DDBJ whole genome shotgun (WGS) entry which is preliminary data.</text>
</comment>
<dbReference type="GO" id="GO:0098803">
    <property type="term" value="C:respiratory chain complex"/>
    <property type="evidence" value="ECO:0007669"/>
    <property type="project" value="UniProtKB-UniRule"/>
</dbReference>
<gene>
    <name evidence="15" type="ORF">QBC38DRAFT_455496</name>
</gene>
<comment type="cofactor">
    <cofactor evidence="13 14">
        <name>Fe cation</name>
        <dbReference type="ChEBI" id="CHEBI:24875"/>
    </cofactor>
    <text evidence="13 14">Binds 2 iron ions per subunit.</text>
</comment>
<proteinExistence type="inferred from homology"/>
<evidence type="ECO:0000256" key="10">
    <source>
        <dbReference type="ARBA" id="ARBA00023004"/>
    </source>
</evidence>
<dbReference type="GO" id="GO:0009916">
    <property type="term" value="F:alternative oxidase activity"/>
    <property type="evidence" value="ECO:0007669"/>
    <property type="project" value="UniProtKB-UniRule"/>
</dbReference>
<feature type="binding site" evidence="13">
    <location>
        <position position="154"/>
    </location>
    <ligand>
        <name>Fe cation</name>
        <dbReference type="ChEBI" id="CHEBI:24875"/>
        <label>2</label>
    </ligand>
</feature>
<dbReference type="GO" id="GO:0010230">
    <property type="term" value="P:alternative respiration"/>
    <property type="evidence" value="ECO:0007669"/>
    <property type="project" value="TreeGrafter"/>
</dbReference>
<comment type="similarity">
    <text evidence="2 14">Belongs to the alternative oxidase family.</text>
</comment>
<keyword evidence="11 14" id="KW-0472">Membrane</keyword>
<keyword evidence="3" id="KW-0813">Transport</keyword>
<dbReference type="InterPro" id="IPR038659">
    <property type="entry name" value="AOX_sf"/>
</dbReference>
<name>A0AAN7H462_9PEZI</name>
<keyword evidence="9 14" id="KW-0560">Oxidoreductase</keyword>
<organism evidence="15 16">
    <name type="scientific">Podospora fimiseda</name>
    <dbReference type="NCBI Taxonomy" id="252190"/>
    <lineage>
        <taxon>Eukaryota</taxon>
        <taxon>Fungi</taxon>
        <taxon>Dikarya</taxon>
        <taxon>Ascomycota</taxon>
        <taxon>Pezizomycotina</taxon>
        <taxon>Sordariomycetes</taxon>
        <taxon>Sordariomycetidae</taxon>
        <taxon>Sordariales</taxon>
        <taxon>Podosporaceae</taxon>
        <taxon>Podospora</taxon>
    </lineage>
</organism>
<feature type="binding site" evidence="13">
    <location>
        <position position="115"/>
    </location>
    <ligand>
        <name>Fe cation</name>
        <dbReference type="ChEBI" id="CHEBI:24875"/>
        <label>1</label>
    </ligand>
</feature>
<dbReference type="GO" id="GO:0005743">
    <property type="term" value="C:mitochondrial inner membrane"/>
    <property type="evidence" value="ECO:0007669"/>
    <property type="project" value="UniProtKB-SubCell"/>
</dbReference>
<dbReference type="AlphaFoldDB" id="A0AAN7H462"/>
<evidence type="ECO:0000256" key="8">
    <source>
        <dbReference type="ARBA" id="ARBA00022989"/>
    </source>
</evidence>
<feature type="binding site" evidence="13">
    <location>
        <position position="262"/>
    </location>
    <ligand>
        <name>Fe cation</name>
        <dbReference type="ChEBI" id="CHEBI:24875"/>
        <label>2</label>
    </ligand>
</feature>
<evidence type="ECO:0000256" key="2">
    <source>
        <dbReference type="ARBA" id="ARBA00008388"/>
    </source>
</evidence>
<feature type="binding site" evidence="13">
    <location>
        <position position="205"/>
    </location>
    <ligand>
        <name>Fe cation</name>
        <dbReference type="ChEBI" id="CHEBI:24875"/>
        <label>2</label>
    </ligand>
</feature>
<evidence type="ECO:0000313" key="15">
    <source>
        <dbReference type="EMBL" id="KAK4227119.1"/>
    </source>
</evidence>
<keyword evidence="10 13" id="KW-0408">Iron</keyword>
<evidence type="ECO:0000256" key="1">
    <source>
        <dbReference type="ARBA" id="ARBA00004292"/>
    </source>
</evidence>
<feature type="binding site" evidence="13">
    <location>
        <position position="157"/>
    </location>
    <ligand>
        <name>Fe cation</name>
        <dbReference type="ChEBI" id="CHEBI:24875"/>
        <label>1</label>
    </ligand>
</feature>
<evidence type="ECO:0000256" key="3">
    <source>
        <dbReference type="ARBA" id="ARBA00022448"/>
    </source>
</evidence>
<dbReference type="GO" id="GO:0046872">
    <property type="term" value="F:metal ion binding"/>
    <property type="evidence" value="ECO:0007669"/>
    <property type="project" value="UniProtKB-UniRule"/>
</dbReference>
<evidence type="ECO:0000256" key="14">
    <source>
        <dbReference type="RuleBase" id="RU003779"/>
    </source>
</evidence>
<dbReference type="PIRSF" id="PIRSF005229">
    <property type="entry name" value="AOX"/>
    <property type="match status" value="1"/>
</dbReference>
<evidence type="ECO:0000256" key="9">
    <source>
        <dbReference type="ARBA" id="ARBA00023002"/>
    </source>
</evidence>
<sequence length="313" mass="35451">MAARFKKTSSLRYSFATSSRQAPISLPYFTENQSQLRYVASVPVATPSNSRQPAPFSTLPLSWPHKGWDHNIASQIVPSHRPPRTISDKLAYTLIRICRWGMDFVSGMPPESPGESLAGIPGLVAGSLRHLSSIRRFAPDQGWVKTLLEESYNERMHLLTFLEIYKPGLVMRALVFAAQGVFYNTLFLAYLISPKFVHRFVGYLEEEAVHTYSRCLREMDKGLLPKWTEDKSIRIPEVAVKYWGMEGRRTMRDLVLYVRADEASHRGVNHTLGNLDQLTDPNPFIEAHATENHMVIAAVRPAGLEREEVVGKQ</sequence>
<dbReference type="EC" id="1.-.-.-" evidence="14"/>
<evidence type="ECO:0000256" key="6">
    <source>
        <dbReference type="ARBA" id="ARBA00022723"/>
    </source>
</evidence>
<keyword evidence="4 14" id="KW-0679">Respiratory chain</keyword>
<evidence type="ECO:0000256" key="5">
    <source>
        <dbReference type="ARBA" id="ARBA00022692"/>
    </source>
</evidence>
<feature type="binding site" evidence="13">
    <location>
        <position position="265"/>
    </location>
    <ligand>
        <name>Fe cation</name>
        <dbReference type="ChEBI" id="CHEBI:24875"/>
        <label>2</label>
    </ligand>
</feature>
<keyword evidence="8" id="KW-1133">Transmembrane helix</keyword>
<evidence type="ECO:0000313" key="16">
    <source>
        <dbReference type="Proteomes" id="UP001301958"/>
    </source>
</evidence>
<evidence type="ECO:0000256" key="13">
    <source>
        <dbReference type="PIRSR" id="PIRSR005229-1"/>
    </source>
</evidence>
<evidence type="ECO:0000256" key="4">
    <source>
        <dbReference type="ARBA" id="ARBA00022660"/>
    </source>
</evidence>
<keyword evidence="6 13" id="KW-0479">Metal-binding</keyword>
<keyword evidence="16" id="KW-1185">Reference proteome</keyword>
<evidence type="ECO:0000256" key="11">
    <source>
        <dbReference type="ARBA" id="ARBA00023136"/>
    </source>
</evidence>
<dbReference type="Proteomes" id="UP001301958">
    <property type="component" value="Unassembled WGS sequence"/>
</dbReference>
<comment type="function">
    <text evidence="12">Catalyzes cyanide-resistant oxygen consumption. May increase respiration when the cytochrome respiratory pathway is restricted, or in response to low temperatures.</text>
</comment>
<comment type="subcellular location">
    <subcellularLocation>
        <location evidence="1">Mitochondrion inner membrane</location>
        <topology evidence="1">Multi-pass membrane protein</topology>
        <orientation evidence="1">Matrix side</orientation>
    </subcellularLocation>
</comment>
<evidence type="ECO:0000256" key="12">
    <source>
        <dbReference type="ARBA" id="ARBA00025285"/>
    </source>
</evidence>
<reference evidence="15" key="2">
    <citation type="submission" date="2023-05" db="EMBL/GenBank/DDBJ databases">
        <authorList>
            <consortium name="Lawrence Berkeley National Laboratory"/>
            <person name="Steindorff A."/>
            <person name="Hensen N."/>
            <person name="Bonometti L."/>
            <person name="Westerberg I."/>
            <person name="Brannstrom I.O."/>
            <person name="Guillou S."/>
            <person name="Cros-Aarteil S."/>
            <person name="Calhoun S."/>
            <person name="Haridas S."/>
            <person name="Kuo A."/>
            <person name="Mondo S."/>
            <person name="Pangilinan J."/>
            <person name="Riley R."/>
            <person name="Labutti K."/>
            <person name="Andreopoulos B."/>
            <person name="Lipzen A."/>
            <person name="Chen C."/>
            <person name="Yanf M."/>
            <person name="Daum C."/>
            <person name="Ng V."/>
            <person name="Clum A."/>
            <person name="Ohm R."/>
            <person name="Martin F."/>
            <person name="Silar P."/>
            <person name="Natvig D."/>
            <person name="Lalanne C."/>
            <person name="Gautier V."/>
            <person name="Ament-Velasquez S.L."/>
            <person name="Kruys A."/>
            <person name="Hutchinson M.I."/>
            <person name="Powell A.J."/>
            <person name="Barry K."/>
            <person name="Miller A.N."/>
            <person name="Grigoriev I.V."/>
            <person name="Debuchy R."/>
            <person name="Gladieux P."/>
            <person name="Thoren M.H."/>
            <person name="Johannesson H."/>
        </authorList>
    </citation>
    <scope>NUCLEOTIDE SEQUENCE</scope>
    <source>
        <strain evidence="15">CBS 990.96</strain>
    </source>
</reference>
<keyword evidence="7 14" id="KW-0249">Electron transport</keyword>
<dbReference type="Pfam" id="PF01786">
    <property type="entry name" value="AOX"/>
    <property type="match status" value="1"/>
</dbReference>
<reference evidence="15" key="1">
    <citation type="journal article" date="2023" name="Mol. Phylogenet. Evol.">
        <title>Genome-scale phylogeny and comparative genomics of the fungal order Sordariales.</title>
        <authorList>
            <person name="Hensen N."/>
            <person name="Bonometti L."/>
            <person name="Westerberg I."/>
            <person name="Brannstrom I.O."/>
            <person name="Guillou S."/>
            <person name="Cros-Aarteil S."/>
            <person name="Calhoun S."/>
            <person name="Haridas S."/>
            <person name="Kuo A."/>
            <person name="Mondo S."/>
            <person name="Pangilinan J."/>
            <person name="Riley R."/>
            <person name="LaButti K."/>
            <person name="Andreopoulos B."/>
            <person name="Lipzen A."/>
            <person name="Chen C."/>
            <person name="Yan M."/>
            <person name="Daum C."/>
            <person name="Ng V."/>
            <person name="Clum A."/>
            <person name="Steindorff A."/>
            <person name="Ohm R.A."/>
            <person name="Martin F."/>
            <person name="Silar P."/>
            <person name="Natvig D.O."/>
            <person name="Lalanne C."/>
            <person name="Gautier V."/>
            <person name="Ament-Velasquez S.L."/>
            <person name="Kruys A."/>
            <person name="Hutchinson M.I."/>
            <person name="Powell A.J."/>
            <person name="Barry K."/>
            <person name="Miller A.N."/>
            <person name="Grigoriev I.V."/>
            <person name="Debuchy R."/>
            <person name="Gladieux P."/>
            <person name="Hiltunen Thoren M."/>
            <person name="Johannesson H."/>
        </authorList>
    </citation>
    <scope>NUCLEOTIDE SEQUENCE</scope>
    <source>
        <strain evidence="15">CBS 990.96</strain>
    </source>
</reference>
<dbReference type="InterPro" id="IPR002680">
    <property type="entry name" value="AOX"/>
</dbReference>
<dbReference type="Gene3D" id="1.20.1260.140">
    <property type="entry name" value="Alternative oxidase"/>
    <property type="match status" value="1"/>
</dbReference>